<dbReference type="InterPro" id="IPR050416">
    <property type="entry name" value="FAD-linked_Oxidoreductase"/>
</dbReference>
<feature type="signal peptide" evidence="5">
    <location>
        <begin position="1"/>
        <end position="26"/>
    </location>
</feature>
<dbReference type="SUPFAM" id="SSF56176">
    <property type="entry name" value="FAD-binding/transporter-associated domain-like"/>
    <property type="match status" value="1"/>
</dbReference>
<dbReference type="GO" id="GO:0071949">
    <property type="term" value="F:FAD binding"/>
    <property type="evidence" value="ECO:0007669"/>
    <property type="project" value="InterPro"/>
</dbReference>
<organism evidence="7 8">
    <name type="scientific">Lentithecium fluviatile CBS 122367</name>
    <dbReference type="NCBI Taxonomy" id="1168545"/>
    <lineage>
        <taxon>Eukaryota</taxon>
        <taxon>Fungi</taxon>
        <taxon>Dikarya</taxon>
        <taxon>Ascomycota</taxon>
        <taxon>Pezizomycotina</taxon>
        <taxon>Dothideomycetes</taxon>
        <taxon>Pleosporomycetidae</taxon>
        <taxon>Pleosporales</taxon>
        <taxon>Massarineae</taxon>
        <taxon>Lentitheciaceae</taxon>
        <taxon>Lentithecium</taxon>
    </lineage>
</organism>
<evidence type="ECO:0000256" key="2">
    <source>
        <dbReference type="ARBA" id="ARBA00022630"/>
    </source>
</evidence>
<keyword evidence="5" id="KW-0732">Signal</keyword>
<protein>
    <submittedName>
        <fullName evidence="7">FAD-binding domain-containing protein</fullName>
    </submittedName>
</protein>
<dbReference type="PANTHER" id="PTHR42973">
    <property type="entry name" value="BINDING OXIDOREDUCTASE, PUTATIVE (AFU_ORTHOLOGUE AFUA_1G17690)-RELATED"/>
    <property type="match status" value="1"/>
</dbReference>
<evidence type="ECO:0000313" key="8">
    <source>
        <dbReference type="Proteomes" id="UP000799291"/>
    </source>
</evidence>
<reference evidence="7" key="1">
    <citation type="journal article" date="2020" name="Stud. Mycol.">
        <title>101 Dothideomycetes genomes: a test case for predicting lifestyles and emergence of pathogens.</title>
        <authorList>
            <person name="Haridas S."/>
            <person name="Albert R."/>
            <person name="Binder M."/>
            <person name="Bloem J."/>
            <person name="Labutti K."/>
            <person name="Salamov A."/>
            <person name="Andreopoulos B."/>
            <person name="Baker S."/>
            <person name="Barry K."/>
            <person name="Bills G."/>
            <person name="Bluhm B."/>
            <person name="Cannon C."/>
            <person name="Castanera R."/>
            <person name="Culley D."/>
            <person name="Daum C."/>
            <person name="Ezra D."/>
            <person name="Gonzalez J."/>
            <person name="Henrissat B."/>
            <person name="Kuo A."/>
            <person name="Liang C."/>
            <person name="Lipzen A."/>
            <person name="Lutzoni F."/>
            <person name="Magnuson J."/>
            <person name="Mondo S."/>
            <person name="Nolan M."/>
            <person name="Ohm R."/>
            <person name="Pangilinan J."/>
            <person name="Park H.-J."/>
            <person name="Ramirez L."/>
            <person name="Alfaro M."/>
            <person name="Sun H."/>
            <person name="Tritt A."/>
            <person name="Yoshinaga Y."/>
            <person name="Zwiers L.-H."/>
            <person name="Turgeon B."/>
            <person name="Goodwin S."/>
            <person name="Spatafora J."/>
            <person name="Crous P."/>
            <person name="Grigoriev I."/>
        </authorList>
    </citation>
    <scope>NUCLEOTIDE SEQUENCE</scope>
    <source>
        <strain evidence="7">CBS 122367</strain>
    </source>
</reference>
<proteinExistence type="inferred from homology"/>
<accession>A0A6G1IEL8</accession>
<name>A0A6G1IEL8_9PLEO</name>
<feature type="domain" description="FAD-binding PCMH-type" evidence="6">
    <location>
        <begin position="71"/>
        <end position="246"/>
    </location>
</feature>
<evidence type="ECO:0000256" key="3">
    <source>
        <dbReference type="ARBA" id="ARBA00022827"/>
    </source>
</evidence>
<evidence type="ECO:0000256" key="1">
    <source>
        <dbReference type="ARBA" id="ARBA00005466"/>
    </source>
</evidence>
<dbReference type="OrthoDB" id="2151789at2759"/>
<evidence type="ECO:0000256" key="4">
    <source>
        <dbReference type="ARBA" id="ARBA00023002"/>
    </source>
</evidence>
<comment type="similarity">
    <text evidence="1">Belongs to the oxygen-dependent FAD-linked oxidoreductase family.</text>
</comment>
<gene>
    <name evidence="7" type="ORF">K458DRAFT_321713</name>
</gene>
<dbReference type="Proteomes" id="UP000799291">
    <property type="component" value="Unassembled WGS sequence"/>
</dbReference>
<dbReference type="EMBL" id="MU005633">
    <property type="protein sequence ID" value="KAF2676575.1"/>
    <property type="molecule type" value="Genomic_DNA"/>
</dbReference>
<evidence type="ECO:0000313" key="7">
    <source>
        <dbReference type="EMBL" id="KAF2676575.1"/>
    </source>
</evidence>
<evidence type="ECO:0000259" key="6">
    <source>
        <dbReference type="PROSITE" id="PS51387"/>
    </source>
</evidence>
<evidence type="ECO:0000256" key="5">
    <source>
        <dbReference type="SAM" id="SignalP"/>
    </source>
</evidence>
<dbReference type="Gene3D" id="3.30.465.10">
    <property type="match status" value="1"/>
</dbReference>
<dbReference type="PANTHER" id="PTHR42973:SF22">
    <property type="entry name" value="FAD-BINDING PCMH-TYPE DOMAIN-CONTAINING PROTEIN-RELATED"/>
    <property type="match status" value="1"/>
</dbReference>
<sequence>MASSVSVTRVLLWVAAPLLFGTLVTQYRDSLANTGSLQCAALSLALWGKVSYPDSSTYEASISSYWSLQEASLSPSCVVKPTSAFDVSIAIKTISFVNIGLSCDFAIRGGGHTPWASSANIEKGVTIDMSAIKSVVFNKDKSIASVGAGAVWGDVYRTVDAAGLAVIGGRGATIGVGGLTTGGGISYFSARKGFACDNVANYEIVLANGNIVNANSKENADLWLALKGGSNNFGVVTRFDLKTFKQGKFWGGSILYGDDASPALIQAFSDLNKATGYDEYAALIQSFSYVSGGVGFVVAANIEYTKEGVENPATFQPFTAAQPQFINSMRTSNLTDFTVEQMYITTTFKSQLAFLQSAYSNFKSISPQLSAVPNLSFSWTIQPIPPALTSKSAPLGGNMLGLDPSEGALVLGLISATWDTAADDELVYRVGKQFYDNIVSEAKSKGLYNDWIYLNYASKWQDPIGGYGVENKKKLQAASRKYDPSGLFQKHVPGGFKLF</sequence>
<dbReference type="AlphaFoldDB" id="A0A6G1IEL8"/>
<dbReference type="InterPro" id="IPR036318">
    <property type="entry name" value="FAD-bd_PCMH-like_sf"/>
</dbReference>
<keyword evidence="2" id="KW-0285">Flavoprotein</keyword>
<keyword evidence="4" id="KW-0560">Oxidoreductase</keyword>
<keyword evidence="3" id="KW-0274">FAD</keyword>
<dbReference type="InterPro" id="IPR016169">
    <property type="entry name" value="FAD-bd_PCMH_sub2"/>
</dbReference>
<dbReference type="PROSITE" id="PS51387">
    <property type="entry name" value="FAD_PCMH"/>
    <property type="match status" value="1"/>
</dbReference>
<feature type="chain" id="PRO_5026250423" evidence="5">
    <location>
        <begin position="27"/>
        <end position="499"/>
    </location>
</feature>
<dbReference type="InterPro" id="IPR006094">
    <property type="entry name" value="Oxid_FAD_bind_N"/>
</dbReference>
<keyword evidence="8" id="KW-1185">Reference proteome</keyword>
<dbReference type="GO" id="GO:0016491">
    <property type="term" value="F:oxidoreductase activity"/>
    <property type="evidence" value="ECO:0007669"/>
    <property type="project" value="UniProtKB-KW"/>
</dbReference>
<dbReference type="Pfam" id="PF01565">
    <property type="entry name" value="FAD_binding_4"/>
    <property type="match status" value="1"/>
</dbReference>
<dbReference type="InterPro" id="IPR016166">
    <property type="entry name" value="FAD-bd_PCMH"/>
</dbReference>